<accession>W4RW90</accession>
<evidence type="ECO:0000313" key="2">
    <source>
        <dbReference type="Proteomes" id="UP000018949"/>
    </source>
</evidence>
<keyword evidence="2" id="KW-1185">Reference proteome</keyword>
<comment type="caution">
    <text evidence="1">The sequence shown here is derived from an EMBL/GenBank/DDBJ whole genome shotgun (WGS) entry which is preliminary data.</text>
</comment>
<dbReference type="AlphaFoldDB" id="W4RW90"/>
<proteinExistence type="predicted"/>
<sequence length="71" mass="8090">MKNISVVAISMTNPKPIQKVEDWIQSCLKMNPSLKFIVGGSCVKDCPQLESKSVTYSLGSDWDKWYDSFMR</sequence>
<evidence type="ECO:0000313" key="1">
    <source>
        <dbReference type="EMBL" id="GAE47904.1"/>
    </source>
</evidence>
<dbReference type="RefSeq" id="WP_148296147.1">
    <property type="nucleotide sequence ID" value="NZ_BAUW01000105.1"/>
</dbReference>
<organism evidence="1 2">
    <name type="scientific">Mesobacillus boroniphilus JCM 21738</name>
    <dbReference type="NCBI Taxonomy" id="1294265"/>
    <lineage>
        <taxon>Bacteria</taxon>
        <taxon>Bacillati</taxon>
        <taxon>Bacillota</taxon>
        <taxon>Bacilli</taxon>
        <taxon>Bacillales</taxon>
        <taxon>Bacillaceae</taxon>
        <taxon>Mesobacillus</taxon>
    </lineage>
</organism>
<dbReference type="Proteomes" id="UP000018949">
    <property type="component" value="Unassembled WGS sequence"/>
</dbReference>
<gene>
    <name evidence="1" type="ORF">JCM21738_4930</name>
</gene>
<dbReference type="EMBL" id="BAUW01000105">
    <property type="protein sequence ID" value="GAE47904.1"/>
    <property type="molecule type" value="Genomic_DNA"/>
</dbReference>
<name>W4RW90_9BACI</name>
<protein>
    <submittedName>
        <fullName evidence="1">Uncharacterized protein</fullName>
    </submittedName>
</protein>
<reference evidence="1 2" key="1">
    <citation type="submission" date="2013-12" db="EMBL/GenBank/DDBJ databases">
        <title>NBRP : Genome information of microbial organism related human and environment.</title>
        <authorList>
            <person name="Hattori M."/>
            <person name="Oshima K."/>
            <person name="Inaba H."/>
            <person name="Suda W."/>
            <person name="Sakamoto M."/>
            <person name="Iino T."/>
            <person name="Kitahara M."/>
            <person name="Oshida Y."/>
            <person name="Iida T."/>
            <person name="Kudo T."/>
            <person name="Itoh T."/>
            <person name="Ahmed I."/>
            <person name="Ohkuma M."/>
        </authorList>
    </citation>
    <scope>NUCLEOTIDE SEQUENCE [LARGE SCALE GENOMIC DNA]</scope>
    <source>
        <strain evidence="1 2">JCM 21738</strain>
    </source>
</reference>